<evidence type="ECO:0000256" key="3">
    <source>
        <dbReference type="ARBA" id="ARBA00017926"/>
    </source>
</evidence>
<evidence type="ECO:0000313" key="10">
    <source>
        <dbReference type="Proteomes" id="UP000183832"/>
    </source>
</evidence>
<evidence type="ECO:0000256" key="2">
    <source>
        <dbReference type="ARBA" id="ARBA00010349"/>
    </source>
</evidence>
<organism evidence="9 10">
    <name type="scientific">Clunio marinus</name>
    <dbReference type="NCBI Taxonomy" id="568069"/>
    <lineage>
        <taxon>Eukaryota</taxon>
        <taxon>Metazoa</taxon>
        <taxon>Ecdysozoa</taxon>
        <taxon>Arthropoda</taxon>
        <taxon>Hexapoda</taxon>
        <taxon>Insecta</taxon>
        <taxon>Pterygota</taxon>
        <taxon>Neoptera</taxon>
        <taxon>Endopterygota</taxon>
        <taxon>Diptera</taxon>
        <taxon>Nematocera</taxon>
        <taxon>Chironomoidea</taxon>
        <taxon>Chironomidae</taxon>
        <taxon>Clunio</taxon>
    </lineage>
</organism>
<dbReference type="GO" id="GO:0008312">
    <property type="term" value="F:7S RNA binding"/>
    <property type="evidence" value="ECO:0007669"/>
    <property type="project" value="UniProtKB-UniRule"/>
</dbReference>
<dbReference type="Proteomes" id="UP000183832">
    <property type="component" value="Unassembled WGS sequence"/>
</dbReference>
<dbReference type="GO" id="GO:0005786">
    <property type="term" value="C:signal recognition particle, endoplasmic reticulum targeting"/>
    <property type="evidence" value="ECO:0007669"/>
    <property type="project" value="UniProtKB-UniRule"/>
</dbReference>
<dbReference type="AlphaFoldDB" id="A0A1J1HVX8"/>
<dbReference type="PANTHER" id="PTHR12013">
    <property type="entry name" value="SIGNAL RECOGNITION PARTICLE 14 KD PROTEIN"/>
    <property type="match status" value="1"/>
</dbReference>
<protein>
    <recommendedName>
        <fullName evidence="3 8">Signal recognition particle 14 kDa protein</fullName>
        <shortName evidence="8">SRP14</shortName>
    </recommendedName>
</protein>
<keyword evidence="10" id="KW-1185">Reference proteome</keyword>
<comment type="subcellular location">
    <subcellularLocation>
        <location evidence="1 8">Cytoplasm</location>
    </subcellularLocation>
</comment>
<dbReference type="GO" id="GO:0006614">
    <property type="term" value="P:SRP-dependent cotranslational protein targeting to membrane"/>
    <property type="evidence" value="ECO:0007669"/>
    <property type="project" value="UniProtKB-UniRule"/>
</dbReference>
<comment type="function">
    <text evidence="8">Component of the signal recognition particle (SRP) complex, a ribonucleoprotein complex that mediates the cotranslational targeting of secretory and membrane proteins to the endoplasmic reticulum (ER). SRP9 together with SRP14 and the Alu portion of the SRP RNA, constitutes the elongation arrest domain of SRP. The complex of SRP9 and SRP14 is required for SRP RNA binding.</text>
</comment>
<dbReference type="STRING" id="568069.A0A1J1HVX8"/>
<dbReference type="GO" id="GO:0030942">
    <property type="term" value="F:endoplasmic reticulum signal peptide binding"/>
    <property type="evidence" value="ECO:0007669"/>
    <property type="project" value="UniProtKB-UniRule"/>
</dbReference>
<keyword evidence="6 8" id="KW-0733">Signal recognition particle</keyword>
<comment type="subunit">
    <text evidence="8">Heterodimer with SRP9; binds RNA as heterodimer. Component of a signal recognition particle (SRP) complex that consists of a 7SL RNA molecule of 300 nucleotides and six protein subunits: SRP72, SRP68, SRP54, SRP19, SRP14 and SRP9.</text>
</comment>
<evidence type="ECO:0000256" key="5">
    <source>
        <dbReference type="ARBA" id="ARBA00022884"/>
    </source>
</evidence>
<evidence type="ECO:0000256" key="7">
    <source>
        <dbReference type="ARBA" id="ARBA00023274"/>
    </source>
</evidence>
<dbReference type="SUPFAM" id="SSF54762">
    <property type="entry name" value="Signal recognition particle alu RNA binding heterodimer, SRP9/14"/>
    <property type="match status" value="1"/>
</dbReference>
<evidence type="ECO:0000256" key="4">
    <source>
        <dbReference type="ARBA" id="ARBA00022490"/>
    </source>
</evidence>
<gene>
    <name evidence="9" type="ORF">CLUMA_CG005177</name>
</gene>
<dbReference type="InterPro" id="IPR003210">
    <property type="entry name" value="Signal_recog_particle_SRP14"/>
</dbReference>
<keyword evidence="4 8" id="KW-0963">Cytoplasm</keyword>
<dbReference type="Gene3D" id="3.30.720.10">
    <property type="entry name" value="Signal recognition particle alu RNA binding heterodimer, srp9/1"/>
    <property type="match status" value="1"/>
</dbReference>
<evidence type="ECO:0000313" key="9">
    <source>
        <dbReference type="EMBL" id="CRK91516.1"/>
    </source>
</evidence>
<name>A0A1J1HVX8_9DIPT</name>
<evidence type="ECO:0000256" key="8">
    <source>
        <dbReference type="RuleBase" id="RU368100"/>
    </source>
</evidence>
<accession>A0A1J1HVX8</accession>
<proteinExistence type="inferred from homology"/>
<dbReference type="Pfam" id="PF02290">
    <property type="entry name" value="SRP14"/>
    <property type="match status" value="1"/>
</dbReference>
<evidence type="ECO:0000256" key="6">
    <source>
        <dbReference type="ARBA" id="ARBA00023135"/>
    </source>
</evidence>
<keyword evidence="5 8" id="KW-0694">RNA-binding</keyword>
<dbReference type="InterPro" id="IPR009018">
    <property type="entry name" value="Signal_recog_particle_SRP9/14"/>
</dbReference>
<evidence type="ECO:0000256" key="1">
    <source>
        <dbReference type="ARBA" id="ARBA00004496"/>
    </source>
</evidence>
<sequence length="109" mass="12383">MVLLTSSEFLTQVTILAQKVRSQSAFTITFKQYDGIDKPKPRAGKPQHLESNENYCLIRMKAKNKKLSTVVKKSDISKFMESYGKIMKANMDGLKKIKRVKNKSKALQG</sequence>
<dbReference type="FunFam" id="3.30.720.10:FF:000003">
    <property type="entry name" value="Signal recognition particle 14"/>
    <property type="match status" value="1"/>
</dbReference>
<dbReference type="OrthoDB" id="19209at2759"/>
<comment type="similarity">
    <text evidence="2 8">Belongs to the SRP14 family.</text>
</comment>
<reference evidence="9 10" key="1">
    <citation type="submission" date="2015-04" db="EMBL/GenBank/DDBJ databases">
        <authorList>
            <person name="Syromyatnikov M.Y."/>
            <person name="Popov V.N."/>
        </authorList>
    </citation>
    <scope>NUCLEOTIDE SEQUENCE [LARGE SCALE GENOMIC DNA]</scope>
</reference>
<dbReference type="EMBL" id="CVRI01000021">
    <property type="protein sequence ID" value="CRK91516.1"/>
    <property type="molecule type" value="Genomic_DNA"/>
</dbReference>
<keyword evidence="7 8" id="KW-0687">Ribonucleoprotein</keyword>